<proteinExistence type="predicted"/>
<keyword evidence="2" id="KW-1185">Reference proteome</keyword>
<gene>
    <name evidence="1" type="ORF">LMG28688_07002</name>
</gene>
<evidence type="ECO:0000313" key="2">
    <source>
        <dbReference type="Proteomes" id="UP000494119"/>
    </source>
</evidence>
<organism evidence="1 2">
    <name type="scientific">Paraburkholderia caffeinitolerans</name>
    <dbReference type="NCBI Taxonomy" id="1723730"/>
    <lineage>
        <taxon>Bacteria</taxon>
        <taxon>Pseudomonadati</taxon>
        <taxon>Pseudomonadota</taxon>
        <taxon>Betaproteobacteria</taxon>
        <taxon>Burkholderiales</taxon>
        <taxon>Burkholderiaceae</taxon>
        <taxon>Paraburkholderia</taxon>
    </lineage>
</organism>
<protein>
    <submittedName>
        <fullName evidence="1">Uncharacterized protein</fullName>
    </submittedName>
</protein>
<evidence type="ECO:0000313" key="1">
    <source>
        <dbReference type="EMBL" id="CAB3809526.1"/>
    </source>
</evidence>
<reference evidence="1 2" key="1">
    <citation type="submission" date="2020-04" db="EMBL/GenBank/DDBJ databases">
        <authorList>
            <person name="De Canck E."/>
        </authorList>
    </citation>
    <scope>NUCLEOTIDE SEQUENCE [LARGE SCALE GENOMIC DNA]</scope>
    <source>
        <strain evidence="1 2">LMG 28688</strain>
    </source>
</reference>
<accession>A0A6J5H1F2</accession>
<dbReference type="EMBL" id="CADIKL010000068">
    <property type="protein sequence ID" value="CAB3809526.1"/>
    <property type="molecule type" value="Genomic_DNA"/>
</dbReference>
<sequence>MRVSSETLWTGEMTCGAFSQFQVLAIAFARNNDYTLFLEARAAS</sequence>
<dbReference type="AlphaFoldDB" id="A0A6J5H1F2"/>
<dbReference type="Proteomes" id="UP000494119">
    <property type="component" value="Unassembled WGS sequence"/>
</dbReference>
<name>A0A6J5H1F2_9BURK</name>